<keyword evidence="4" id="KW-1185">Reference proteome</keyword>
<evidence type="ECO:0000313" key="4">
    <source>
        <dbReference type="Proteomes" id="UP000321954"/>
    </source>
</evidence>
<dbReference type="Pfam" id="PF14129">
    <property type="entry name" value="DUF4296"/>
    <property type="match status" value="1"/>
</dbReference>
<dbReference type="OrthoDB" id="1525222at2"/>
<dbReference type="InterPro" id="IPR025381">
    <property type="entry name" value="DUF4296"/>
</dbReference>
<feature type="compositionally biased region" description="Basic and acidic residues" evidence="1">
    <location>
        <begin position="114"/>
        <end position="131"/>
    </location>
</feature>
<feature type="domain" description="DUF4296" evidence="2">
    <location>
        <begin position="25"/>
        <end position="106"/>
    </location>
</feature>
<protein>
    <submittedName>
        <fullName evidence="3">DUF4296 domain-containing protein</fullName>
    </submittedName>
</protein>
<dbReference type="EMBL" id="CP042476">
    <property type="protein sequence ID" value="QED38749.1"/>
    <property type="molecule type" value="Genomic_DNA"/>
</dbReference>
<gene>
    <name evidence="3" type="ORF">FK178_13945</name>
</gene>
<dbReference type="AlphaFoldDB" id="A0A5B8YRK3"/>
<dbReference type="KEGG" id="anp:FK178_13945"/>
<accession>A0A5B8YRK3</accession>
<dbReference type="PROSITE" id="PS51257">
    <property type="entry name" value="PROKAR_LIPOPROTEIN"/>
    <property type="match status" value="1"/>
</dbReference>
<evidence type="ECO:0000256" key="1">
    <source>
        <dbReference type="SAM" id="MobiDB-lite"/>
    </source>
</evidence>
<dbReference type="Proteomes" id="UP000321954">
    <property type="component" value="Chromosome"/>
</dbReference>
<dbReference type="RefSeq" id="WP_146836540.1">
    <property type="nucleotide sequence ID" value="NZ_CP042476.1"/>
</dbReference>
<proteinExistence type="predicted"/>
<evidence type="ECO:0000259" key="2">
    <source>
        <dbReference type="Pfam" id="PF14129"/>
    </source>
</evidence>
<reference evidence="3 4" key="1">
    <citation type="submission" date="2019-08" db="EMBL/GenBank/DDBJ databases">
        <title>Antarcticibacterium arcticum sp. nov., a bacterium isolated from marine sediment of the Canadian Beaufort Sea.</title>
        <authorList>
            <person name="Lee Y.M."/>
            <person name="Baek K."/>
            <person name="Lee D.-H."/>
            <person name="Shin S.C."/>
            <person name="Jin Y.K."/>
            <person name="Park Y."/>
        </authorList>
    </citation>
    <scope>NUCLEOTIDE SEQUENCE [LARGE SCALE GENOMIC DNA]</scope>
    <source>
        <strain evidence="3 4">PAMC 28998</strain>
    </source>
</reference>
<sequence length="156" mass="18179">MKFVWVFAAAFLFFSCQNIEKVEKPKNLISEQKMAEVLTDLSLLNSAKNYNRRLLEETGLKPDEYLYTKHNIDSAQLSQSTRYYASDQNRLEAIYKNVKTNLEKLQRELAVKKENEERLKDTLPDSKKDSIIQDSLLGKPPRRDSLIMASPEYDIQ</sequence>
<name>A0A5B8YRK3_9FLAO</name>
<evidence type="ECO:0000313" key="3">
    <source>
        <dbReference type="EMBL" id="QED38749.1"/>
    </source>
</evidence>
<organism evidence="3 4">
    <name type="scientific">Antarcticibacterium arcticum</name>
    <dbReference type="NCBI Taxonomy" id="2585771"/>
    <lineage>
        <taxon>Bacteria</taxon>
        <taxon>Pseudomonadati</taxon>
        <taxon>Bacteroidota</taxon>
        <taxon>Flavobacteriia</taxon>
        <taxon>Flavobacteriales</taxon>
        <taxon>Flavobacteriaceae</taxon>
        <taxon>Antarcticibacterium</taxon>
    </lineage>
</organism>
<feature type="region of interest" description="Disordered" evidence="1">
    <location>
        <begin position="114"/>
        <end position="156"/>
    </location>
</feature>